<keyword evidence="1" id="KW-0808">Transferase</keyword>
<evidence type="ECO:0000256" key="1">
    <source>
        <dbReference type="ARBA" id="ARBA00022527"/>
    </source>
</evidence>
<dbReference type="Proteomes" id="UP001611548">
    <property type="component" value="Unassembled WGS sequence"/>
</dbReference>
<proteinExistence type="predicted"/>
<name>A0ABW7UJF3_9ACTN</name>
<protein>
    <submittedName>
        <fullName evidence="3">ATP-binding protein</fullName>
    </submittedName>
</protein>
<dbReference type="PANTHER" id="PTHR35526:SF3">
    <property type="entry name" value="ANTI-SIGMA-F FACTOR RSBW"/>
    <property type="match status" value="1"/>
</dbReference>
<dbReference type="InterPro" id="IPR036890">
    <property type="entry name" value="HATPase_C_sf"/>
</dbReference>
<gene>
    <name evidence="3" type="ORF">ACH429_01415</name>
</gene>
<keyword evidence="3" id="KW-0067">ATP-binding</keyword>
<dbReference type="SUPFAM" id="SSF55874">
    <property type="entry name" value="ATPase domain of HSP90 chaperone/DNA topoisomerase II/histidine kinase"/>
    <property type="match status" value="1"/>
</dbReference>
<dbReference type="Pfam" id="PF13581">
    <property type="entry name" value="HATPase_c_2"/>
    <property type="match status" value="1"/>
</dbReference>
<dbReference type="PANTHER" id="PTHR35526">
    <property type="entry name" value="ANTI-SIGMA-F FACTOR RSBW-RELATED"/>
    <property type="match status" value="1"/>
</dbReference>
<sequence>MDVVRPAAAQQPLTWSWRLTVKLEELAHYRRLAKAALRAWGESQRTTETVLHGVTELLSNVKRHAGDSSCSLRITKCGTSIFVAVHDNSPALPEVTTPDWTGESGRGLWLLREIADAFGYTPTPDGKRVWFRVAPEEGDEL</sequence>
<dbReference type="CDD" id="cd16936">
    <property type="entry name" value="HATPase_RsbW-like"/>
    <property type="match status" value="1"/>
</dbReference>
<evidence type="ECO:0000313" key="3">
    <source>
        <dbReference type="EMBL" id="MFI1962801.1"/>
    </source>
</evidence>
<keyword evidence="1" id="KW-0418">Kinase</keyword>
<dbReference type="EMBL" id="JBIRWE010000001">
    <property type="protein sequence ID" value="MFI1962801.1"/>
    <property type="molecule type" value="Genomic_DNA"/>
</dbReference>
<dbReference type="InterPro" id="IPR003594">
    <property type="entry name" value="HATPase_dom"/>
</dbReference>
<feature type="domain" description="Histidine kinase/HSP90-like ATPase" evidence="2">
    <location>
        <begin position="21"/>
        <end position="132"/>
    </location>
</feature>
<dbReference type="Gene3D" id="3.30.565.10">
    <property type="entry name" value="Histidine kinase-like ATPase, C-terminal domain"/>
    <property type="match status" value="1"/>
</dbReference>
<evidence type="ECO:0000259" key="2">
    <source>
        <dbReference type="Pfam" id="PF13581"/>
    </source>
</evidence>
<keyword evidence="4" id="KW-1185">Reference proteome</keyword>
<reference evidence="3 4" key="1">
    <citation type="submission" date="2024-10" db="EMBL/GenBank/DDBJ databases">
        <title>The Natural Products Discovery Center: Release of the First 8490 Sequenced Strains for Exploring Actinobacteria Biosynthetic Diversity.</title>
        <authorList>
            <person name="Kalkreuter E."/>
            <person name="Kautsar S.A."/>
            <person name="Yang D."/>
            <person name="Bader C.D."/>
            <person name="Teijaro C.N."/>
            <person name="Fluegel L."/>
            <person name="Davis C.M."/>
            <person name="Simpson J.R."/>
            <person name="Lauterbach L."/>
            <person name="Steele A.D."/>
            <person name="Gui C."/>
            <person name="Meng S."/>
            <person name="Li G."/>
            <person name="Viehrig K."/>
            <person name="Ye F."/>
            <person name="Su P."/>
            <person name="Kiefer A.F."/>
            <person name="Nichols A."/>
            <person name="Cepeda A.J."/>
            <person name="Yan W."/>
            <person name="Fan B."/>
            <person name="Jiang Y."/>
            <person name="Adhikari A."/>
            <person name="Zheng C.-J."/>
            <person name="Schuster L."/>
            <person name="Cowan T.M."/>
            <person name="Smanski M.J."/>
            <person name="Chevrette M.G."/>
            <person name="De Carvalho L.P.S."/>
            <person name="Shen B."/>
        </authorList>
    </citation>
    <scope>NUCLEOTIDE SEQUENCE [LARGE SCALE GENOMIC DNA]</scope>
    <source>
        <strain evidence="3 4">NPDC020327</strain>
    </source>
</reference>
<keyword evidence="1" id="KW-0723">Serine/threonine-protein kinase</keyword>
<organism evidence="3 4">
    <name type="scientific">Streptomyces pathocidini</name>
    <dbReference type="NCBI Taxonomy" id="1650571"/>
    <lineage>
        <taxon>Bacteria</taxon>
        <taxon>Bacillati</taxon>
        <taxon>Actinomycetota</taxon>
        <taxon>Actinomycetes</taxon>
        <taxon>Kitasatosporales</taxon>
        <taxon>Streptomycetaceae</taxon>
        <taxon>Streptomyces</taxon>
    </lineage>
</organism>
<dbReference type="InterPro" id="IPR050267">
    <property type="entry name" value="Anti-sigma-factor_SerPK"/>
</dbReference>
<dbReference type="GO" id="GO:0005524">
    <property type="term" value="F:ATP binding"/>
    <property type="evidence" value="ECO:0007669"/>
    <property type="project" value="UniProtKB-KW"/>
</dbReference>
<accession>A0ABW7UJF3</accession>
<dbReference type="RefSeq" id="WP_055471359.1">
    <property type="nucleotide sequence ID" value="NZ_JBIRWE010000001.1"/>
</dbReference>
<keyword evidence="3" id="KW-0547">Nucleotide-binding</keyword>
<evidence type="ECO:0000313" key="4">
    <source>
        <dbReference type="Proteomes" id="UP001611548"/>
    </source>
</evidence>
<comment type="caution">
    <text evidence="3">The sequence shown here is derived from an EMBL/GenBank/DDBJ whole genome shotgun (WGS) entry which is preliminary data.</text>
</comment>